<keyword evidence="2" id="KW-1185">Reference proteome</keyword>
<dbReference type="Proteomes" id="UP000734854">
    <property type="component" value="Unassembled WGS sequence"/>
</dbReference>
<dbReference type="PANTHER" id="PTHR36336">
    <property type="entry name" value="OS09G0560400 PROTEIN"/>
    <property type="match status" value="1"/>
</dbReference>
<reference evidence="1 2" key="1">
    <citation type="submission" date="2020-08" db="EMBL/GenBank/DDBJ databases">
        <title>Plant Genome Project.</title>
        <authorList>
            <person name="Zhang R.-G."/>
        </authorList>
    </citation>
    <scope>NUCLEOTIDE SEQUENCE [LARGE SCALE GENOMIC DNA]</scope>
    <source>
        <tissue evidence="1">Rhizome</tissue>
    </source>
</reference>
<dbReference type="PANTHER" id="PTHR36336:SF1">
    <property type="entry name" value="OS09G0560400 PROTEIN"/>
    <property type="match status" value="1"/>
</dbReference>
<protein>
    <submittedName>
        <fullName evidence="1">Uncharacterized protein</fullName>
    </submittedName>
</protein>
<organism evidence="1 2">
    <name type="scientific">Zingiber officinale</name>
    <name type="common">Ginger</name>
    <name type="synonym">Amomum zingiber</name>
    <dbReference type="NCBI Taxonomy" id="94328"/>
    <lineage>
        <taxon>Eukaryota</taxon>
        <taxon>Viridiplantae</taxon>
        <taxon>Streptophyta</taxon>
        <taxon>Embryophyta</taxon>
        <taxon>Tracheophyta</taxon>
        <taxon>Spermatophyta</taxon>
        <taxon>Magnoliopsida</taxon>
        <taxon>Liliopsida</taxon>
        <taxon>Zingiberales</taxon>
        <taxon>Zingiberaceae</taxon>
        <taxon>Zingiber</taxon>
    </lineage>
</organism>
<comment type="caution">
    <text evidence="1">The sequence shown here is derived from an EMBL/GenBank/DDBJ whole genome shotgun (WGS) entry which is preliminary data.</text>
</comment>
<name>A0A8J5FG38_ZINOF</name>
<evidence type="ECO:0000313" key="1">
    <source>
        <dbReference type="EMBL" id="KAG6487644.1"/>
    </source>
</evidence>
<sequence length="112" mass="11934">MEQTTQLWATYRSSSWPARLVKGGMGSGRASPRVRRWTAMLVLVLTSFWRPIPLALGEAADGEGGDLGASAGGAWGGRLLLSFQEVKGNASFRCSPAGPCLPCQYSEKDPCS</sequence>
<dbReference type="AlphaFoldDB" id="A0A8J5FG38"/>
<gene>
    <name evidence="1" type="ORF">ZIOFF_056235</name>
</gene>
<accession>A0A8J5FG38</accession>
<dbReference type="EMBL" id="JACMSC010000015">
    <property type="protein sequence ID" value="KAG6487644.1"/>
    <property type="molecule type" value="Genomic_DNA"/>
</dbReference>
<proteinExistence type="predicted"/>
<evidence type="ECO:0000313" key="2">
    <source>
        <dbReference type="Proteomes" id="UP000734854"/>
    </source>
</evidence>